<dbReference type="EMBL" id="LDXT01000080">
    <property type="protein sequence ID" value="KRT55396.1"/>
    <property type="molecule type" value="Genomic_DNA"/>
</dbReference>
<reference evidence="2 4" key="1">
    <citation type="submission" date="2015-11" db="EMBL/GenBank/DDBJ databases">
        <title>The genome of Candidatus Endoriftia persephone in Ridgeia piscesae and population structure of the North Eastern Pacific vestimentiferan symbionts.</title>
        <authorList>
            <person name="Perez M."/>
            <person name="Juniper K.S."/>
        </authorList>
    </citation>
    <scope>NUCLEOTIDE SEQUENCE [LARGE SCALE GENOMIC DNA]</scope>
    <source>
        <strain evidence="3">Ind10</strain>
        <strain evidence="2">Ind11</strain>
    </source>
</reference>
<feature type="transmembrane region" description="Helical" evidence="1">
    <location>
        <begin position="55"/>
        <end position="74"/>
    </location>
</feature>
<evidence type="ECO:0000313" key="4">
    <source>
        <dbReference type="Proteomes" id="UP000051634"/>
    </source>
</evidence>
<dbReference type="STRING" id="54398.Ga0074115_11758"/>
<accession>A0A0T5YXM9</accession>
<keyword evidence="1" id="KW-0812">Transmembrane</keyword>
<evidence type="ECO:0000313" key="3">
    <source>
        <dbReference type="EMBL" id="KRT59770.1"/>
    </source>
</evidence>
<dbReference type="Proteomes" id="UP000051634">
    <property type="component" value="Unassembled WGS sequence"/>
</dbReference>
<dbReference type="Proteomes" id="UP000051276">
    <property type="component" value="Unassembled WGS sequence"/>
</dbReference>
<gene>
    <name evidence="2" type="ORF">Ga0074115_11758</name>
    <name evidence="3" type="ORF">Ga0076813_15996</name>
</gene>
<name>A0A0T5YXM9_9GAMM</name>
<dbReference type="AlphaFoldDB" id="A0A0T5YXM9"/>
<comment type="caution">
    <text evidence="2">The sequence shown here is derived from an EMBL/GenBank/DDBJ whole genome shotgun (WGS) entry which is preliminary data.</text>
</comment>
<keyword evidence="1" id="KW-0472">Membrane</keyword>
<evidence type="ECO:0000256" key="1">
    <source>
        <dbReference type="SAM" id="Phobius"/>
    </source>
</evidence>
<keyword evidence="4" id="KW-1185">Reference proteome</keyword>
<dbReference type="RefSeq" id="WP_005959759.1">
    <property type="nucleotide sequence ID" value="NZ_KQ556880.1"/>
</dbReference>
<keyword evidence="1" id="KW-1133">Transmembrane helix</keyword>
<proteinExistence type="predicted"/>
<dbReference type="EMBL" id="LMXI01000095">
    <property type="protein sequence ID" value="KRT59770.1"/>
    <property type="molecule type" value="Genomic_DNA"/>
</dbReference>
<sequence>MNKQSDEQALIQLLQRRLDEGVEQLDSDTRERLRQMRHTALETLPQPRVWWQSPLLGGVMATASVTLLVLYLWVGTPVAVDEGLLLDDLELLSSEDLELSSELEFYLWLESERGTG</sequence>
<evidence type="ECO:0000313" key="2">
    <source>
        <dbReference type="EMBL" id="KRT55396.1"/>
    </source>
</evidence>
<evidence type="ECO:0008006" key="5">
    <source>
        <dbReference type="Google" id="ProtNLM"/>
    </source>
</evidence>
<organism evidence="2 4">
    <name type="scientific">endosymbiont of Ridgeia piscesae</name>
    <dbReference type="NCBI Taxonomy" id="54398"/>
    <lineage>
        <taxon>Bacteria</taxon>
        <taxon>Pseudomonadati</taxon>
        <taxon>Pseudomonadota</taxon>
        <taxon>Gammaproteobacteria</taxon>
        <taxon>sulfur-oxidizing symbionts</taxon>
    </lineage>
</organism>
<protein>
    <recommendedName>
        <fullName evidence="5">DUF3619 family protein</fullName>
    </recommendedName>
</protein>